<gene>
    <name evidence="1" type="ORF">AFULGI_00004060</name>
</gene>
<organism evidence="1 2">
    <name type="scientific">Archaeoglobus fulgidus DSM 8774</name>
    <dbReference type="NCBI Taxonomy" id="1344584"/>
    <lineage>
        <taxon>Archaea</taxon>
        <taxon>Methanobacteriati</taxon>
        <taxon>Methanobacteriota</taxon>
        <taxon>Archaeoglobi</taxon>
        <taxon>Archaeoglobales</taxon>
        <taxon>Archaeoglobaceae</taxon>
        <taxon>Archaeoglobus</taxon>
    </lineage>
</organism>
<dbReference type="EMBL" id="CP006577">
    <property type="protein sequence ID" value="AIG97221.1"/>
    <property type="molecule type" value="Genomic_DNA"/>
</dbReference>
<evidence type="ECO:0000313" key="1">
    <source>
        <dbReference type="EMBL" id="AIG97221.1"/>
    </source>
</evidence>
<reference evidence="1 2" key="1">
    <citation type="submission" date="2013-07" db="EMBL/GenBank/DDBJ databases">
        <title>Genome of Archaeoglobus fulgidus.</title>
        <authorList>
            <person name="Fiebig A."/>
            <person name="Birkeland N.-K."/>
        </authorList>
    </citation>
    <scope>NUCLEOTIDE SEQUENCE [LARGE SCALE GENOMIC DNA]</scope>
    <source>
        <strain evidence="1 2">DSM 8774</strain>
    </source>
</reference>
<dbReference type="Proteomes" id="UP000028501">
    <property type="component" value="Chromosome"/>
</dbReference>
<dbReference type="AlphaFoldDB" id="A0A075WB40"/>
<evidence type="ECO:0000313" key="2">
    <source>
        <dbReference type="Proteomes" id="UP000028501"/>
    </source>
</evidence>
<protein>
    <submittedName>
        <fullName evidence="1">Uncharacterized protein</fullName>
    </submittedName>
</protein>
<dbReference type="KEGG" id="afg:AFULGI_00004060"/>
<sequence length="57" mass="6885">MDIRIMAEKLGFKRVYKEDCELCIMGYTGKRCKYLRKIGKEFYCVRDAAKKDPRLRF</sequence>
<name>A0A075WB40_ARCFL</name>
<proteinExistence type="predicted"/>
<dbReference type="GeneID" id="60430998"/>
<dbReference type="RefSeq" id="WP_010877909.1">
    <property type="nucleotide sequence ID" value="NZ_CP006577.1"/>
</dbReference>
<accession>A0A075WB40</accession>
<dbReference type="HOGENOM" id="CLU_2949117_0_0_2"/>